<dbReference type="eggNOG" id="COG0750">
    <property type="taxonomic scope" value="Bacteria"/>
</dbReference>
<dbReference type="GO" id="GO:0046872">
    <property type="term" value="F:metal ion binding"/>
    <property type="evidence" value="ECO:0007669"/>
    <property type="project" value="UniProtKB-KW"/>
</dbReference>
<keyword evidence="11" id="KW-0479">Metal-binding</keyword>
<dbReference type="PANTHER" id="PTHR42837">
    <property type="entry name" value="REGULATOR OF SIGMA-E PROTEASE RSEP"/>
    <property type="match status" value="1"/>
</dbReference>
<dbReference type="PROSITE" id="PS50106">
    <property type="entry name" value="PDZ"/>
    <property type="match status" value="1"/>
</dbReference>
<reference evidence="13 14" key="1">
    <citation type="journal article" date="2010" name="J. Bacteriol.">
        <title>The genome of the amoeba symbiont 'Candidatus Amoebophilus asiaticus' reveals common mechanisms for host cell interaction among amoeba-associated bacteria.</title>
        <authorList>
            <person name="Schmitz-Esser S."/>
            <person name="Tischler P."/>
            <person name="Arnold R."/>
            <person name="Montanaro J."/>
            <person name="Wagner M."/>
            <person name="Rattei T."/>
            <person name="Horn M."/>
        </authorList>
    </citation>
    <scope>NUCLEOTIDE SEQUENCE [LARGE SCALE GENOMIC DNA]</scope>
    <source>
        <strain evidence="13 14">5a2</strain>
    </source>
</reference>
<dbReference type="HOGENOM" id="CLU_025778_0_0_10"/>
<comment type="cofactor">
    <cofactor evidence="1 11">
        <name>Zn(2+)</name>
        <dbReference type="ChEBI" id="CHEBI:29105"/>
    </cofactor>
</comment>
<dbReference type="STRING" id="452471.Aasi_0469"/>
<dbReference type="SMART" id="SM00228">
    <property type="entry name" value="PDZ"/>
    <property type="match status" value="1"/>
</dbReference>
<evidence type="ECO:0000259" key="12">
    <source>
        <dbReference type="PROSITE" id="PS50106"/>
    </source>
</evidence>
<evidence type="ECO:0000313" key="13">
    <source>
        <dbReference type="EMBL" id="ACE05879.1"/>
    </source>
</evidence>
<dbReference type="AlphaFoldDB" id="B3ERM7"/>
<evidence type="ECO:0000256" key="4">
    <source>
        <dbReference type="ARBA" id="ARBA00022670"/>
    </source>
</evidence>
<organism evidence="13 14">
    <name type="scientific">Amoebophilus asiaticus (strain 5a2)</name>
    <dbReference type="NCBI Taxonomy" id="452471"/>
    <lineage>
        <taxon>Bacteria</taxon>
        <taxon>Pseudomonadati</taxon>
        <taxon>Bacteroidota</taxon>
        <taxon>Cytophagia</taxon>
        <taxon>Cytophagales</taxon>
        <taxon>Amoebophilaceae</taxon>
        <taxon>Candidatus Amoebophilus</taxon>
    </lineage>
</organism>
<dbReference type="GO" id="GO:0004222">
    <property type="term" value="F:metalloendopeptidase activity"/>
    <property type="evidence" value="ECO:0007669"/>
    <property type="project" value="InterPro"/>
</dbReference>
<feature type="transmembrane region" description="Helical" evidence="11">
    <location>
        <begin position="413"/>
        <end position="430"/>
    </location>
</feature>
<comment type="similarity">
    <text evidence="3 11">Belongs to the peptidase M50B family.</text>
</comment>
<feature type="domain" description="PDZ" evidence="12">
    <location>
        <begin position="224"/>
        <end position="278"/>
    </location>
</feature>
<accession>B3ERM7</accession>
<dbReference type="SUPFAM" id="SSF50156">
    <property type="entry name" value="PDZ domain-like"/>
    <property type="match status" value="2"/>
</dbReference>
<evidence type="ECO:0000256" key="3">
    <source>
        <dbReference type="ARBA" id="ARBA00007931"/>
    </source>
</evidence>
<keyword evidence="8 11" id="KW-1133">Transmembrane helix</keyword>
<keyword evidence="14" id="KW-1185">Reference proteome</keyword>
<dbReference type="KEGG" id="aas:Aasi_0469"/>
<dbReference type="RefSeq" id="WP_012472642.1">
    <property type="nucleotide sequence ID" value="NC_010830.1"/>
</dbReference>
<dbReference type="InterPro" id="IPR004387">
    <property type="entry name" value="Pept_M50_Zn"/>
</dbReference>
<feature type="transmembrane region" description="Helical" evidence="11">
    <location>
        <begin position="6"/>
        <end position="28"/>
    </location>
</feature>
<dbReference type="GO" id="GO:0006508">
    <property type="term" value="P:proteolysis"/>
    <property type="evidence" value="ECO:0007669"/>
    <property type="project" value="UniProtKB-KW"/>
</dbReference>
<evidence type="ECO:0000256" key="1">
    <source>
        <dbReference type="ARBA" id="ARBA00001947"/>
    </source>
</evidence>
<keyword evidence="5 11" id="KW-0812">Transmembrane</keyword>
<gene>
    <name evidence="13" type="ordered locus">Aasi_0469</name>
</gene>
<evidence type="ECO:0000256" key="9">
    <source>
        <dbReference type="ARBA" id="ARBA00023049"/>
    </source>
</evidence>
<feature type="transmembrane region" description="Helical" evidence="11">
    <location>
        <begin position="101"/>
        <end position="126"/>
    </location>
</feature>
<feature type="transmembrane region" description="Helical" evidence="11">
    <location>
        <begin position="362"/>
        <end position="382"/>
    </location>
</feature>
<keyword evidence="7 11" id="KW-0862">Zinc</keyword>
<evidence type="ECO:0000256" key="8">
    <source>
        <dbReference type="ARBA" id="ARBA00022989"/>
    </source>
</evidence>
<comment type="subcellular location">
    <subcellularLocation>
        <location evidence="2">Membrane</location>
        <topology evidence="2">Multi-pass membrane protein</topology>
    </subcellularLocation>
</comment>
<sequence>MQILIMIIQFVLGLSIIVGIHELGHMLFAKLFGMRVESYTIGFPPKIFRFKWGETEYGIGALPLGGSVKIAGMIDESLDTNHLSQAPQPWEFRSKPAWQRLLVMLGGIIFNTVSGLLIYICITLALGDTYLSKEEVNKHGILPNSTGMMLGFQEGDKIVNINGKDFTNFAEVISPRTLLKTNGYYTVERNGQEVRINIPSNLLEKLSEEKASVEFIVPRAPFEVKGIQPHGGAQKAGLRPGDQIVAINGQPTPYFNQLQAALLANAGHQVDITYLRDGKLQKTVAPINAAGKLGFCSRPLLRYEKRKYNLGQAIVIGSTRAIEVVRTNIIALGKIITGKVSASKSLSGPIGIAQIFGTHFDWVHFWSIVGFLSIILAFTNLLPIPALDGGHAIFLSYELITGRKVPDKVLENVQKVGLVILLLLIGYGFFNDLRKLFW</sequence>
<dbReference type="InterPro" id="IPR036034">
    <property type="entry name" value="PDZ_sf"/>
</dbReference>
<dbReference type="EMBL" id="CP001102">
    <property type="protein sequence ID" value="ACE05879.1"/>
    <property type="molecule type" value="Genomic_DNA"/>
</dbReference>
<evidence type="ECO:0000256" key="7">
    <source>
        <dbReference type="ARBA" id="ARBA00022833"/>
    </source>
</evidence>
<protein>
    <recommendedName>
        <fullName evidence="11">Zinc metalloprotease</fullName>
        <ecNumber evidence="11">3.4.24.-</ecNumber>
    </recommendedName>
</protein>
<dbReference type="Proteomes" id="UP000001227">
    <property type="component" value="Chromosome"/>
</dbReference>
<evidence type="ECO:0000256" key="6">
    <source>
        <dbReference type="ARBA" id="ARBA00022801"/>
    </source>
</evidence>
<dbReference type="Pfam" id="PF02163">
    <property type="entry name" value="Peptidase_M50"/>
    <property type="match status" value="1"/>
</dbReference>
<keyword evidence="9 11" id="KW-0482">Metalloprotease</keyword>
<dbReference type="GO" id="GO:0016020">
    <property type="term" value="C:membrane"/>
    <property type="evidence" value="ECO:0007669"/>
    <property type="project" value="UniProtKB-SubCell"/>
</dbReference>
<evidence type="ECO:0000256" key="2">
    <source>
        <dbReference type="ARBA" id="ARBA00004141"/>
    </source>
</evidence>
<dbReference type="EC" id="3.4.24.-" evidence="11"/>
<dbReference type="PANTHER" id="PTHR42837:SF2">
    <property type="entry name" value="MEMBRANE METALLOPROTEASE ARASP2, CHLOROPLASTIC-RELATED"/>
    <property type="match status" value="1"/>
</dbReference>
<dbReference type="CDD" id="cd06163">
    <property type="entry name" value="S2P-M50_PDZ_RseP-like"/>
    <property type="match status" value="1"/>
</dbReference>
<evidence type="ECO:0000256" key="10">
    <source>
        <dbReference type="ARBA" id="ARBA00023136"/>
    </source>
</evidence>
<keyword evidence="4" id="KW-0645">Protease</keyword>
<evidence type="ECO:0000313" key="14">
    <source>
        <dbReference type="Proteomes" id="UP000001227"/>
    </source>
</evidence>
<dbReference type="NCBIfam" id="TIGR00054">
    <property type="entry name" value="RIP metalloprotease RseP"/>
    <property type="match status" value="1"/>
</dbReference>
<proteinExistence type="inferred from homology"/>
<keyword evidence="10 11" id="KW-0472">Membrane</keyword>
<evidence type="ECO:0000256" key="11">
    <source>
        <dbReference type="RuleBase" id="RU362031"/>
    </source>
</evidence>
<keyword evidence="6 11" id="KW-0378">Hydrolase</keyword>
<dbReference type="InterPro" id="IPR008915">
    <property type="entry name" value="Peptidase_M50"/>
</dbReference>
<name>B3ERM7_AMOA5</name>
<dbReference type="InterPro" id="IPR041489">
    <property type="entry name" value="PDZ_6"/>
</dbReference>
<dbReference type="InterPro" id="IPR001478">
    <property type="entry name" value="PDZ"/>
</dbReference>
<dbReference type="Pfam" id="PF17820">
    <property type="entry name" value="PDZ_6"/>
    <property type="match status" value="1"/>
</dbReference>
<dbReference type="Gene3D" id="2.30.42.10">
    <property type="match status" value="2"/>
</dbReference>
<dbReference type="OrthoDB" id="9782003at2"/>
<evidence type="ECO:0000256" key="5">
    <source>
        <dbReference type="ARBA" id="ARBA00022692"/>
    </source>
</evidence>